<evidence type="ECO:0000313" key="8">
    <source>
        <dbReference type="Proteomes" id="UP000313359"/>
    </source>
</evidence>
<evidence type="ECO:0000256" key="2">
    <source>
        <dbReference type="ARBA" id="ARBA00007749"/>
    </source>
</evidence>
<evidence type="ECO:0000259" key="6">
    <source>
        <dbReference type="SMART" id="SM00849"/>
    </source>
</evidence>
<keyword evidence="4 7" id="KW-0378">Hydrolase</keyword>
<dbReference type="Pfam" id="PF00753">
    <property type="entry name" value="Lactamase_B"/>
    <property type="match status" value="1"/>
</dbReference>
<evidence type="ECO:0000313" key="7">
    <source>
        <dbReference type="EMBL" id="RPD63693.1"/>
    </source>
</evidence>
<dbReference type="SUPFAM" id="SSF56281">
    <property type="entry name" value="Metallo-hydrolase/oxidoreductase"/>
    <property type="match status" value="1"/>
</dbReference>
<dbReference type="GO" id="GO:0046872">
    <property type="term" value="F:metal ion binding"/>
    <property type="evidence" value="ECO:0007669"/>
    <property type="project" value="UniProtKB-KW"/>
</dbReference>
<dbReference type="Proteomes" id="UP000313359">
    <property type="component" value="Unassembled WGS sequence"/>
</dbReference>
<name>A0A5C2SIT1_9APHY</name>
<protein>
    <submittedName>
        <fullName evidence="7">Metallo-hydrolase/oxidoreductase</fullName>
    </submittedName>
</protein>
<keyword evidence="3" id="KW-0479">Metal-binding</keyword>
<dbReference type="PANTHER" id="PTHR42978">
    <property type="entry name" value="QUORUM-QUENCHING LACTONASE YTNP-RELATED-RELATED"/>
    <property type="match status" value="1"/>
</dbReference>
<feature type="domain" description="Metallo-beta-lactamase" evidence="6">
    <location>
        <begin position="43"/>
        <end position="275"/>
    </location>
</feature>
<dbReference type="InterPro" id="IPR001279">
    <property type="entry name" value="Metallo-B-lactamas"/>
</dbReference>
<comment type="cofactor">
    <cofactor evidence="1">
        <name>Zn(2+)</name>
        <dbReference type="ChEBI" id="CHEBI:29105"/>
    </cofactor>
</comment>
<dbReference type="STRING" id="1328759.A0A5C2SIT1"/>
<organism evidence="7 8">
    <name type="scientific">Lentinus tigrinus ALCF2SS1-6</name>
    <dbReference type="NCBI Taxonomy" id="1328759"/>
    <lineage>
        <taxon>Eukaryota</taxon>
        <taxon>Fungi</taxon>
        <taxon>Dikarya</taxon>
        <taxon>Basidiomycota</taxon>
        <taxon>Agaricomycotina</taxon>
        <taxon>Agaricomycetes</taxon>
        <taxon>Polyporales</taxon>
        <taxon>Polyporaceae</taxon>
        <taxon>Lentinus</taxon>
    </lineage>
</organism>
<evidence type="ECO:0000256" key="3">
    <source>
        <dbReference type="ARBA" id="ARBA00022723"/>
    </source>
</evidence>
<dbReference type="CDD" id="cd07730">
    <property type="entry name" value="metallo-hydrolase-like_MBL-fold"/>
    <property type="match status" value="1"/>
</dbReference>
<dbReference type="OrthoDB" id="10250730at2759"/>
<evidence type="ECO:0000256" key="1">
    <source>
        <dbReference type="ARBA" id="ARBA00001947"/>
    </source>
</evidence>
<comment type="similarity">
    <text evidence="2">Belongs to the metallo-beta-lactamase superfamily.</text>
</comment>
<dbReference type="PANTHER" id="PTHR42978:SF2">
    <property type="entry name" value="102 KBASES UNSTABLE REGION: FROM 1 TO 119443"/>
    <property type="match status" value="1"/>
</dbReference>
<evidence type="ECO:0000256" key="5">
    <source>
        <dbReference type="ARBA" id="ARBA00022833"/>
    </source>
</evidence>
<dbReference type="SMART" id="SM00849">
    <property type="entry name" value="Lactamase_B"/>
    <property type="match status" value="1"/>
</dbReference>
<proteinExistence type="inferred from homology"/>
<keyword evidence="8" id="KW-1185">Reference proteome</keyword>
<gene>
    <name evidence="7" type="ORF">L227DRAFT_358818</name>
</gene>
<evidence type="ECO:0000256" key="4">
    <source>
        <dbReference type="ARBA" id="ARBA00022801"/>
    </source>
</evidence>
<dbReference type="GO" id="GO:0016787">
    <property type="term" value="F:hydrolase activity"/>
    <property type="evidence" value="ECO:0007669"/>
    <property type="project" value="UniProtKB-KW"/>
</dbReference>
<dbReference type="EMBL" id="ML122255">
    <property type="protein sequence ID" value="RPD63693.1"/>
    <property type="molecule type" value="Genomic_DNA"/>
</dbReference>
<dbReference type="AlphaFoldDB" id="A0A5C2SIT1"/>
<accession>A0A5C2SIT1</accession>
<sequence length="297" mass="32343">MSLPPPSPNQAYCHVSALDAGAVKTPLAWILDGASDDAFIDVPALAFLIRHTSKPDLFLFDLGIRRDFATALPPHTIKYLSEQLRFDIKVPQDVVEALAKGDTKPSDITHILISHLHFDHTGDASLFANAQVLSGEGARPLIEDGWPKNPTSAISQETLPEGRTTFLDPEGWPALGPFPHALDFYGDGSLYIVDAGPGHLPGHMNVLARTSADGGWIYLAGDSAHEWSLIHGTGKIGHHPIFGCAHRDVSATEAHIGRIRTLMRENSRVRVLLAHDAPWYAENRVGKAFWPGEIESL</sequence>
<keyword evidence="5" id="KW-0862">Zinc</keyword>
<reference evidence="7" key="1">
    <citation type="journal article" date="2018" name="Genome Biol. Evol.">
        <title>Genomics and development of Lentinus tigrinus, a white-rot wood-decaying mushroom with dimorphic fruiting bodies.</title>
        <authorList>
            <person name="Wu B."/>
            <person name="Xu Z."/>
            <person name="Knudson A."/>
            <person name="Carlson A."/>
            <person name="Chen N."/>
            <person name="Kovaka S."/>
            <person name="LaButti K."/>
            <person name="Lipzen A."/>
            <person name="Pennachio C."/>
            <person name="Riley R."/>
            <person name="Schakwitz W."/>
            <person name="Umezawa K."/>
            <person name="Ohm R.A."/>
            <person name="Grigoriev I.V."/>
            <person name="Nagy L.G."/>
            <person name="Gibbons J."/>
            <person name="Hibbett D."/>
        </authorList>
    </citation>
    <scope>NUCLEOTIDE SEQUENCE [LARGE SCALE GENOMIC DNA]</scope>
    <source>
        <strain evidence="7">ALCF2SS1-6</strain>
    </source>
</reference>
<dbReference type="InterPro" id="IPR051013">
    <property type="entry name" value="MBL_superfamily_lactonases"/>
</dbReference>
<dbReference type="Gene3D" id="3.60.15.10">
    <property type="entry name" value="Ribonuclease Z/Hydroxyacylglutathione hydrolase-like"/>
    <property type="match status" value="1"/>
</dbReference>
<dbReference type="InterPro" id="IPR036866">
    <property type="entry name" value="RibonucZ/Hydroxyglut_hydro"/>
</dbReference>